<sequence length="362" mass="39509">MFSHIVTAAKGLFARPESEETSATTPSEGTTTNNPKMVSATRQRDIATEDTSAKSDMSSTPATNGKRKARTANSGKVDGQHNKRQKKSSLEAPEKLQDGGHEVDRKSSPKKEQQPAPAVKKNHVRFGSEEPDLPVDLQEEVPEEKQDNQEDGEESSDDDAPEAIDNSAQMSKIKAEAQKLHQAKQREAQLKKEKRKQLDEQRKLQAKLANRKLEAVSKPSIGTSGDDLVSESTETLQGSITNDSRRLAVPALLPDEILNAAPAARPPTPPAEDDTTARKPNKLKFLDKVEKPPKDVKMGDVTIRVLDEAASQKKNKTTLPPKASKVGRNSRDNWLKGQRSTAHVNGLRRTAGGAASKGFVRK</sequence>
<gene>
    <name evidence="2" type="ORF">PHISCL_06277</name>
</gene>
<proteinExistence type="predicted"/>
<name>A0A3A2ZGH6_9EURO</name>
<feature type="compositionally biased region" description="Basic and acidic residues" evidence="1">
    <location>
        <begin position="42"/>
        <end position="53"/>
    </location>
</feature>
<dbReference type="EMBL" id="MVGC01000232">
    <property type="protein sequence ID" value="RJE21373.1"/>
    <property type="molecule type" value="Genomic_DNA"/>
</dbReference>
<reference evidence="3" key="1">
    <citation type="submission" date="2017-02" db="EMBL/GenBank/DDBJ databases">
        <authorList>
            <person name="Tafer H."/>
            <person name="Lopandic K."/>
        </authorList>
    </citation>
    <scope>NUCLEOTIDE SEQUENCE [LARGE SCALE GENOMIC DNA]</scope>
    <source>
        <strain evidence="3">CBS 366.77</strain>
    </source>
</reference>
<accession>A0A3A2ZGH6</accession>
<feature type="compositionally biased region" description="Basic and acidic residues" evidence="1">
    <location>
        <begin position="173"/>
        <end position="203"/>
    </location>
</feature>
<dbReference type="Proteomes" id="UP000266188">
    <property type="component" value="Unassembled WGS sequence"/>
</dbReference>
<feature type="compositionally biased region" description="Acidic residues" evidence="1">
    <location>
        <begin position="129"/>
        <end position="142"/>
    </location>
</feature>
<dbReference type="AlphaFoldDB" id="A0A3A2ZGH6"/>
<dbReference type="GO" id="GO:0006364">
    <property type="term" value="P:rRNA processing"/>
    <property type="evidence" value="ECO:0007669"/>
    <property type="project" value="InterPro"/>
</dbReference>
<dbReference type="OrthoDB" id="5423707at2759"/>
<comment type="caution">
    <text evidence="2">The sequence shown here is derived from an EMBL/GenBank/DDBJ whole genome shotgun (WGS) entry which is preliminary data.</text>
</comment>
<feature type="compositionally biased region" description="Polar residues" evidence="1">
    <location>
        <begin position="54"/>
        <end position="63"/>
    </location>
</feature>
<dbReference type="GO" id="GO:0030515">
    <property type="term" value="F:snoRNA binding"/>
    <property type="evidence" value="ECO:0007669"/>
    <property type="project" value="InterPro"/>
</dbReference>
<feature type="region of interest" description="Disordered" evidence="1">
    <location>
        <begin position="260"/>
        <end position="282"/>
    </location>
</feature>
<evidence type="ECO:0000313" key="3">
    <source>
        <dbReference type="Proteomes" id="UP000266188"/>
    </source>
</evidence>
<feature type="region of interest" description="Disordered" evidence="1">
    <location>
        <begin position="311"/>
        <end position="362"/>
    </location>
</feature>
<protein>
    <recommendedName>
        <fullName evidence="4">Immediate-early protein</fullName>
    </recommendedName>
</protein>
<organism evidence="2 3">
    <name type="scientific">Aspergillus sclerotialis</name>
    <dbReference type="NCBI Taxonomy" id="2070753"/>
    <lineage>
        <taxon>Eukaryota</taxon>
        <taxon>Fungi</taxon>
        <taxon>Dikarya</taxon>
        <taxon>Ascomycota</taxon>
        <taxon>Pezizomycotina</taxon>
        <taxon>Eurotiomycetes</taxon>
        <taxon>Eurotiomycetidae</taxon>
        <taxon>Eurotiales</taxon>
        <taxon>Aspergillaceae</taxon>
        <taxon>Aspergillus</taxon>
        <taxon>Aspergillus subgen. Polypaecilum</taxon>
    </lineage>
</organism>
<dbReference type="STRING" id="2070753.A0A3A2ZGH6"/>
<evidence type="ECO:0000313" key="2">
    <source>
        <dbReference type="EMBL" id="RJE21373.1"/>
    </source>
</evidence>
<feature type="compositionally biased region" description="Low complexity" evidence="1">
    <location>
        <begin position="21"/>
        <end position="32"/>
    </location>
</feature>
<evidence type="ECO:0000256" key="1">
    <source>
        <dbReference type="SAM" id="MobiDB-lite"/>
    </source>
</evidence>
<keyword evidence="3" id="KW-1185">Reference proteome</keyword>
<feature type="compositionally biased region" description="Basic and acidic residues" evidence="1">
    <location>
        <begin position="88"/>
        <end position="113"/>
    </location>
</feature>
<feature type="compositionally biased region" description="Acidic residues" evidence="1">
    <location>
        <begin position="149"/>
        <end position="162"/>
    </location>
</feature>
<dbReference type="Pfam" id="PF08297">
    <property type="entry name" value="U3_snoRNA_assoc"/>
    <property type="match status" value="1"/>
</dbReference>
<feature type="region of interest" description="Disordered" evidence="1">
    <location>
        <begin position="1"/>
        <end position="244"/>
    </location>
</feature>
<evidence type="ECO:0008006" key="4">
    <source>
        <dbReference type="Google" id="ProtNLM"/>
    </source>
</evidence>
<dbReference type="InterPro" id="IPR013268">
    <property type="entry name" value="UTP16"/>
</dbReference>
<feature type="compositionally biased region" description="Polar residues" evidence="1">
    <location>
        <begin position="230"/>
        <end position="242"/>
    </location>
</feature>